<keyword evidence="7 9" id="KW-0378">Hydrolase</keyword>
<feature type="domain" description="Glucosamine/galactosamine-6-phosphate isomerase" evidence="8">
    <location>
        <begin position="41"/>
        <end position="244"/>
    </location>
</feature>
<dbReference type="CDD" id="cd01400">
    <property type="entry name" value="6PGL"/>
    <property type="match status" value="1"/>
</dbReference>
<accession>A0ABU9UE72</accession>
<comment type="caution">
    <text evidence="9">The sequence shown here is derived from an EMBL/GenBank/DDBJ whole genome shotgun (WGS) entry which is preliminary data.</text>
</comment>
<organism evidence="9 10">
    <name type="scientific">Rarispira pelagica</name>
    <dbReference type="NCBI Taxonomy" id="3141764"/>
    <lineage>
        <taxon>Bacteria</taxon>
        <taxon>Pseudomonadati</taxon>
        <taxon>Spirochaetota</taxon>
        <taxon>Spirochaetia</taxon>
        <taxon>Winmispirales</taxon>
        <taxon>Winmispiraceae</taxon>
        <taxon>Rarispira</taxon>
    </lineage>
</organism>
<keyword evidence="10" id="KW-1185">Reference proteome</keyword>
<proteinExistence type="inferred from homology"/>
<evidence type="ECO:0000256" key="7">
    <source>
        <dbReference type="RuleBase" id="RU365095"/>
    </source>
</evidence>
<dbReference type="PANTHER" id="PTHR11054:SF0">
    <property type="entry name" value="6-PHOSPHOGLUCONOLACTONASE"/>
    <property type="match status" value="1"/>
</dbReference>
<evidence type="ECO:0000313" key="9">
    <source>
        <dbReference type="EMBL" id="MEM5948736.1"/>
    </source>
</evidence>
<gene>
    <name evidence="7 9" type="primary">pgl</name>
    <name evidence="9" type="ORF">WKV44_09295</name>
</gene>
<dbReference type="PANTHER" id="PTHR11054">
    <property type="entry name" value="6-PHOSPHOGLUCONOLACTONASE"/>
    <property type="match status" value="1"/>
</dbReference>
<dbReference type="NCBIfam" id="TIGR01198">
    <property type="entry name" value="pgl"/>
    <property type="match status" value="1"/>
</dbReference>
<evidence type="ECO:0000256" key="3">
    <source>
        <dbReference type="ARBA" id="ARBA00004961"/>
    </source>
</evidence>
<dbReference type="InterPro" id="IPR039104">
    <property type="entry name" value="6PGL"/>
</dbReference>
<evidence type="ECO:0000256" key="4">
    <source>
        <dbReference type="ARBA" id="ARBA00010662"/>
    </source>
</evidence>
<dbReference type="GO" id="GO:0017057">
    <property type="term" value="F:6-phosphogluconolactonase activity"/>
    <property type="evidence" value="ECO:0007669"/>
    <property type="project" value="UniProtKB-EC"/>
</dbReference>
<dbReference type="EC" id="3.1.1.31" evidence="5 7"/>
<evidence type="ECO:0000256" key="2">
    <source>
        <dbReference type="ARBA" id="ARBA00002681"/>
    </source>
</evidence>
<evidence type="ECO:0000256" key="1">
    <source>
        <dbReference type="ARBA" id="ARBA00000832"/>
    </source>
</evidence>
<dbReference type="SUPFAM" id="SSF100950">
    <property type="entry name" value="NagB/RpiA/CoA transferase-like"/>
    <property type="match status" value="1"/>
</dbReference>
<comment type="function">
    <text evidence="2 7">Hydrolysis of 6-phosphogluconolactone to 6-phosphogluconate.</text>
</comment>
<dbReference type="InterPro" id="IPR037171">
    <property type="entry name" value="NagB/RpiA_transferase-like"/>
</dbReference>
<comment type="pathway">
    <text evidence="3 7">Carbohydrate degradation; pentose phosphate pathway; D-ribulose 5-phosphate from D-glucose 6-phosphate (oxidative stage): step 2/3.</text>
</comment>
<evidence type="ECO:0000256" key="6">
    <source>
        <dbReference type="ARBA" id="ARBA00020337"/>
    </source>
</evidence>
<comment type="similarity">
    <text evidence="4 7">Belongs to the glucosamine/galactosamine-6-phosphate isomerase family. 6-phosphogluconolactonase subfamily.</text>
</comment>
<dbReference type="Proteomes" id="UP001466331">
    <property type="component" value="Unassembled WGS sequence"/>
</dbReference>
<evidence type="ECO:0000313" key="10">
    <source>
        <dbReference type="Proteomes" id="UP001466331"/>
    </source>
</evidence>
<dbReference type="EMBL" id="JBCHKQ010000005">
    <property type="protein sequence ID" value="MEM5948736.1"/>
    <property type="molecule type" value="Genomic_DNA"/>
</dbReference>
<sequence>MEHTISEETRFVNALLLYLSTIIAYNKDMETITITKNTSPIASWITDKINNLQEKDKITILLPGGRSIIPVLKELKKTALPWKKLHFFLADERCVPQDHPDSNYKALREHFFLSLIEEGKIAQGNIHPYTHIQDTPHTALENYIKDFCAICDKPDISILGAGEDGHIASLFPHHPSIMDDSPYYISVTDAPKPPPIRISASKTLLESSTYCLVLFLGEAKREALRRFLSPDTTVRDCPAKLCLQTDNPAIATDQTDILQ</sequence>
<dbReference type="RefSeq" id="WP_420070187.1">
    <property type="nucleotide sequence ID" value="NZ_JBCHKQ010000005.1"/>
</dbReference>
<dbReference type="Pfam" id="PF01182">
    <property type="entry name" value="Glucosamine_iso"/>
    <property type="match status" value="1"/>
</dbReference>
<name>A0ABU9UE72_9SPIR</name>
<reference evidence="9 10" key="1">
    <citation type="submission" date="2024-03" db="EMBL/GenBank/DDBJ databases">
        <title>Ignisphaera cupida sp. nov., a hyperthermophilic hydrolytic archaeon from a hot spring of Kamchatka, and proposal of Ignisphaeraceae fam. nov.</title>
        <authorList>
            <person name="Podosokorskaya O.A."/>
            <person name="Elcheninov A.G."/>
            <person name="Maltseva A.I."/>
            <person name="Zayulina K.S."/>
            <person name="Novikov A."/>
            <person name="Merkel A.Y."/>
        </authorList>
    </citation>
    <scope>NUCLEOTIDE SEQUENCE [LARGE SCALE GENOMIC DNA]</scope>
    <source>
        <strain evidence="9 10">38H-sp</strain>
    </source>
</reference>
<evidence type="ECO:0000256" key="5">
    <source>
        <dbReference type="ARBA" id="ARBA00013198"/>
    </source>
</evidence>
<evidence type="ECO:0000259" key="8">
    <source>
        <dbReference type="Pfam" id="PF01182"/>
    </source>
</evidence>
<dbReference type="InterPro" id="IPR005900">
    <property type="entry name" value="6-phosphogluconolactonase_DevB"/>
</dbReference>
<dbReference type="InterPro" id="IPR006148">
    <property type="entry name" value="Glc/Gal-6P_isomerase"/>
</dbReference>
<comment type="catalytic activity">
    <reaction evidence="1 7">
        <text>6-phospho-D-glucono-1,5-lactone + H2O = 6-phospho-D-gluconate + H(+)</text>
        <dbReference type="Rhea" id="RHEA:12556"/>
        <dbReference type="ChEBI" id="CHEBI:15377"/>
        <dbReference type="ChEBI" id="CHEBI:15378"/>
        <dbReference type="ChEBI" id="CHEBI:57955"/>
        <dbReference type="ChEBI" id="CHEBI:58759"/>
        <dbReference type="EC" id="3.1.1.31"/>
    </reaction>
</comment>
<dbReference type="Gene3D" id="3.40.50.1360">
    <property type="match status" value="1"/>
</dbReference>
<protein>
    <recommendedName>
        <fullName evidence="6 7">6-phosphogluconolactonase</fullName>
        <shortName evidence="7">6PGL</shortName>
        <ecNumber evidence="5 7">3.1.1.31</ecNumber>
    </recommendedName>
</protein>